<comment type="caution">
    <text evidence="1">The sequence shown here is derived from an EMBL/GenBank/DDBJ whole genome shotgun (WGS) entry which is preliminary data.</text>
</comment>
<dbReference type="EMBL" id="PQXF01000047">
    <property type="protein sequence ID" value="PXF57869.1"/>
    <property type="molecule type" value="Genomic_DNA"/>
</dbReference>
<gene>
    <name evidence="1" type="ORF">C4B59_14330</name>
</gene>
<accession>A0AC61KZE6</accession>
<proteinExistence type="predicted"/>
<protein>
    <submittedName>
        <fullName evidence="1">Uncharacterized protein</fullName>
    </submittedName>
</protein>
<dbReference type="Proteomes" id="UP000248329">
    <property type="component" value="Unassembled WGS sequence"/>
</dbReference>
<evidence type="ECO:0000313" key="2">
    <source>
        <dbReference type="Proteomes" id="UP000248329"/>
    </source>
</evidence>
<name>A0AC61KZE6_9EURY</name>
<organism evidence="1 2">
    <name type="scientific">Candidatus Methanogaster sp</name>
    <dbReference type="NCBI Taxonomy" id="3386292"/>
    <lineage>
        <taxon>Archaea</taxon>
        <taxon>Methanobacteriati</taxon>
        <taxon>Methanobacteriota</taxon>
        <taxon>Stenosarchaea group</taxon>
        <taxon>Methanomicrobia</taxon>
        <taxon>Methanosarcinales</taxon>
        <taxon>ANME-2 cluster</taxon>
        <taxon>Candidatus Methanogasteraceae</taxon>
        <taxon>Candidatus Methanogaster</taxon>
    </lineage>
</organism>
<sequence length="71" mass="8369">MVNIRHCSRSVTYDMQSVSRAAAKPALAQPNQMRKRNVQALYLSKGFSDFKRGEEVEWRRKEKKIKLEKKD</sequence>
<evidence type="ECO:0000313" key="1">
    <source>
        <dbReference type="EMBL" id="PXF57869.1"/>
    </source>
</evidence>
<reference evidence="1" key="1">
    <citation type="submission" date="2018-01" db="EMBL/GenBank/DDBJ databases">
        <authorList>
            <person name="Krukenberg V."/>
        </authorList>
    </citation>
    <scope>NUCLEOTIDE SEQUENCE</scope>
    <source>
        <strain evidence="1">E20ANME2</strain>
    </source>
</reference>